<dbReference type="Proteomes" id="UP000029538">
    <property type="component" value="Unassembled WGS sequence"/>
</dbReference>
<evidence type="ECO:0000313" key="2">
    <source>
        <dbReference type="Proteomes" id="UP000029538"/>
    </source>
</evidence>
<dbReference type="AlphaFoldDB" id="A0A096ATF0"/>
<accession>A0A096ATF0</accession>
<protein>
    <submittedName>
        <fullName evidence="1">Uncharacterized protein</fullName>
    </submittedName>
</protein>
<organism evidence="1 2">
    <name type="scientific">Prevotella disiens DNF00882</name>
    <dbReference type="NCBI Taxonomy" id="1401075"/>
    <lineage>
        <taxon>Bacteria</taxon>
        <taxon>Pseudomonadati</taxon>
        <taxon>Bacteroidota</taxon>
        <taxon>Bacteroidia</taxon>
        <taxon>Bacteroidales</taxon>
        <taxon>Prevotellaceae</taxon>
        <taxon>Prevotella</taxon>
    </lineage>
</organism>
<evidence type="ECO:0000313" key="1">
    <source>
        <dbReference type="EMBL" id="KGF50055.1"/>
    </source>
</evidence>
<reference evidence="1 2" key="1">
    <citation type="submission" date="2014-07" db="EMBL/GenBank/DDBJ databases">
        <authorList>
            <person name="McCorrison J."/>
            <person name="Sanka R."/>
            <person name="Torralba M."/>
            <person name="Gillis M."/>
            <person name="Haft D.H."/>
            <person name="Methe B."/>
            <person name="Sutton G."/>
            <person name="Nelson K.E."/>
        </authorList>
    </citation>
    <scope>NUCLEOTIDE SEQUENCE [LARGE SCALE GENOMIC DNA]</scope>
    <source>
        <strain evidence="1 2">DNF00882</strain>
    </source>
</reference>
<dbReference type="EMBL" id="JRNR01000016">
    <property type="protein sequence ID" value="KGF50055.1"/>
    <property type="molecule type" value="Genomic_DNA"/>
</dbReference>
<proteinExistence type="predicted"/>
<gene>
    <name evidence="1" type="ORF">HMPREF0654_02785</name>
</gene>
<sequence>MIDTFPFSSHFFKWGCSGLNFYVHGKSVDGMDVQGIFSRFFMDTQFVCKRNCGGFVKNLLKIAIAILSQEWKLRYLCTIKINAE</sequence>
<comment type="caution">
    <text evidence="1">The sequence shown here is derived from an EMBL/GenBank/DDBJ whole genome shotgun (WGS) entry which is preliminary data.</text>
</comment>
<name>A0A096ATF0_9BACT</name>